<keyword evidence="1" id="KW-0472">Membrane</keyword>
<evidence type="ECO:0000256" key="1">
    <source>
        <dbReference type="SAM" id="Phobius"/>
    </source>
</evidence>
<name>A0A364RI94_9BACT</name>
<dbReference type="SUPFAM" id="SSF52266">
    <property type="entry name" value="SGNH hydrolase"/>
    <property type="match status" value="1"/>
</dbReference>
<dbReference type="EMBL" id="QMDV01000001">
    <property type="protein sequence ID" value="RAU83993.1"/>
    <property type="molecule type" value="Genomic_DNA"/>
</dbReference>
<evidence type="ECO:0000313" key="2">
    <source>
        <dbReference type="EMBL" id="RAU83993.1"/>
    </source>
</evidence>
<dbReference type="InterPro" id="IPR036514">
    <property type="entry name" value="SGNH_hydro_sf"/>
</dbReference>
<keyword evidence="1" id="KW-1133">Transmembrane helix</keyword>
<reference evidence="2 3" key="2">
    <citation type="submission" date="2018-07" db="EMBL/GenBank/DDBJ databases">
        <title>Pontibacter sp. 2b14 genomic sequence and assembly.</title>
        <authorList>
            <person name="Du Z.-J."/>
        </authorList>
    </citation>
    <scope>NUCLEOTIDE SEQUENCE [LARGE SCALE GENOMIC DNA]</scope>
    <source>
        <strain evidence="2 3">2b14</strain>
    </source>
</reference>
<feature type="transmembrane region" description="Helical" evidence="1">
    <location>
        <begin position="15"/>
        <end position="33"/>
    </location>
</feature>
<dbReference type="Gene3D" id="3.40.50.1110">
    <property type="entry name" value="SGNH hydrolase"/>
    <property type="match status" value="1"/>
</dbReference>
<dbReference type="GO" id="GO:0016788">
    <property type="term" value="F:hydrolase activity, acting on ester bonds"/>
    <property type="evidence" value="ECO:0007669"/>
    <property type="project" value="UniProtKB-ARBA"/>
</dbReference>
<accession>A0A364RI94</accession>
<comment type="caution">
    <text evidence="2">The sequence shown here is derived from an EMBL/GenBank/DDBJ whole genome shotgun (WGS) entry which is preliminary data.</text>
</comment>
<gene>
    <name evidence="2" type="ORF">DP923_02725</name>
</gene>
<keyword evidence="3" id="KW-1185">Reference proteome</keyword>
<dbReference type="Proteomes" id="UP000251692">
    <property type="component" value="Unassembled WGS sequence"/>
</dbReference>
<evidence type="ECO:0008006" key="4">
    <source>
        <dbReference type="Google" id="ProtNLM"/>
    </source>
</evidence>
<protein>
    <recommendedName>
        <fullName evidence="4">SGNH/GDSL hydrolase family protein</fullName>
    </recommendedName>
</protein>
<keyword evidence="1" id="KW-0812">Transmembrane</keyword>
<sequence length="313" mass="35877">MNLYTSNSSKTNRRLLIRCVVFYCGFLLLGTLIEKYIFSVARKATIGPSGKIAMIMNHSIDADIPIFGSSVALEHFNPALLTKATGHSAYNFGFEGTKLNQYGGLLEEFNTYSNAEFVVIAGTVNEFSESNFATYKSNYIPFLKNGKIYTFLSNLEPRTFFLLRYVPFYSFTFFNNNYYKEIFDSNNVKGDPLKGFYPENNVWEAGDSKSAIKYKIDLESIERFRRVVQKINLKERKVILILAPIYIEGQKQITNLNQIREIYKSLAGAENIFMDFTESNICNRKELFYNNTHLNIAGADLFSKEFSEKFSAL</sequence>
<evidence type="ECO:0000313" key="3">
    <source>
        <dbReference type="Proteomes" id="UP000251692"/>
    </source>
</evidence>
<dbReference type="AlphaFoldDB" id="A0A364RI94"/>
<reference evidence="2 3" key="1">
    <citation type="submission" date="2018-06" db="EMBL/GenBank/DDBJ databases">
        <authorList>
            <person name="Liu Z.-W."/>
        </authorList>
    </citation>
    <scope>NUCLEOTIDE SEQUENCE [LARGE SCALE GENOMIC DNA]</scope>
    <source>
        <strain evidence="2 3">2b14</strain>
    </source>
</reference>
<organism evidence="2 3">
    <name type="scientific">Pontibacter arcticus</name>
    <dbReference type="NCBI Taxonomy" id="2080288"/>
    <lineage>
        <taxon>Bacteria</taxon>
        <taxon>Pseudomonadati</taxon>
        <taxon>Bacteroidota</taxon>
        <taxon>Cytophagia</taxon>
        <taxon>Cytophagales</taxon>
        <taxon>Hymenobacteraceae</taxon>
        <taxon>Pontibacter</taxon>
    </lineage>
</organism>
<proteinExistence type="predicted"/>